<proteinExistence type="predicted"/>
<keyword evidence="2" id="KW-1185">Reference proteome</keyword>
<accession>A0A4Y2EKF3</accession>
<protein>
    <submittedName>
        <fullName evidence="1">Uncharacterized protein</fullName>
    </submittedName>
</protein>
<gene>
    <name evidence="1" type="ORF">AVEN_3053_1</name>
</gene>
<dbReference type="EMBL" id="BGPR01170701">
    <property type="protein sequence ID" value="GBM29733.1"/>
    <property type="molecule type" value="Genomic_DNA"/>
</dbReference>
<dbReference type="AlphaFoldDB" id="A0A4Y2EKF3"/>
<sequence length="160" mass="18523">MPRKTYLYRYENKEGLGKILMHTVSHSFSSLPVVMEDEEEAAKRARLSTENGSAMGDIEPRTTLAVPGNSCEHCIEKLRLESEMVKSRVMLEGLFNLITMIEQDYYHPVDDSQEYKNCCAEYKAIETELEKLRGKRNLYHLPSIIYINSIKRINLDICEN</sequence>
<dbReference type="Proteomes" id="UP000499080">
    <property type="component" value="Unassembled WGS sequence"/>
</dbReference>
<evidence type="ECO:0000313" key="1">
    <source>
        <dbReference type="EMBL" id="GBM29733.1"/>
    </source>
</evidence>
<comment type="caution">
    <text evidence="1">The sequence shown here is derived from an EMBL/GenBank/DDBJ whole genome shotgun (WGS) entry which is preliminary data.</text>
</comment>
<reference evidence="1 2" key="1">
    <citation type="journal article" date="2019" name="Sci. Rep.">
        <title>Orb-weaving spider Araneus ventricosus genome elucidates the spidroin gene catalogue.</title>
        <authorList>
            <person name="Kono N."/>
            <person name="Nakamura H."/>
            <person name="Ohtoshi R."/>
            <person name="Moran D.A.P."/>
            <person name="Shinohara A."/>
            <person name="Yoshida Y."/>
            <person name="Fujiwara M."/>
            <person name="Mori M."/>
            <person name="Tomita M."/>
            <person name="Arakawa K."/>
        </authorList>
    </citation>
    <scope>NUCLEOTIDE SEQUENCE [LARGE SCALE GENOMIC DNA]</scope>
</reference>
<organism evidence="1 2">
    <name type="scientific">Araneus ventricosus</name>
    <name type="common">Orbweaver spider</name>
    <name type="synonym">Epeira ventricosa</name>
    <dbReference type="NCBI Taxonomy" id="182803"/>
    <lineage>
        <taxon>Eukaryota</taxon>
        <taxon>Metazoa</taxon>
        <taxon>Ecdysozoa</taxon>
        <taxon>Arthropoda</taxon>
        <taxon>Chelicerata</taxon>
        <taxon>Arachnida</taxon>
        <taxon>Araneae</taxon>
        <taxon>Araneomorphae</taxon>
        <taxon>Entelegynae</taxon>
        <taxon>Araneoidea</taxon>
        <taxon>Araneidae</taxon>
        <taxon>Araneus</taxon>
    </lineage>
</organism>
<evidence type="ECO:0000313" key="2">
    <source>
        <dbReference type="Proteomes" id="UP000499080"/>
    </source>
</evidence>
<name>A0A4Y2EKF3_ARAVE</name>